<sequence>MGMHRCLVALSLFCLVWPNSAAWAQQPIKVHLVLTTGVFGSKFSGSNAANSDSTSMVTIPMFSEDGCKAEGERWLQRPSRFRKGFREYFCVVLR</sequence>
<keyword evidence="3" id="KW-1185">Reference proteome</keyword>
<reference evidence="2 3" key="1">
    <citation type="journal article" date="2003" name="Nature">
        <title>The genome of a motile marine Synechococcus.</title>
        <authorList>
            <person name="Palenik B."/>
            <person name="Brahamsha B."/>
            <person name="Larimer F."/>
            <person name="Land M."/>
            <person name="Hauser L."/>
            <person name="Chain P."/>
            <person name="Lamerdin J."/>
            <person name="Regala W."/>
            <person name="Allen E.A."/>
            <person name="McCarren J."/>
            <person name="Paulsen I."/>
            <person name="Dufresne A."/>
            <person name="Partensky F."/>
            <person name="Webb E."/>
            <person name="Waterbury J."/>
        </authorList>
    </citation>
    <scope>NUCLEOTIDE SEQUENCE [LARGE SCALE GENOMIC DNA]</scope>
    <source>
        <strain evidence="2 3">WH8102</strain>
    </source>
</reference>
<name>Q7U878_PARMW</name>
<feature type="chain" id="PRO_5004293991" evidence="1">
    <location>
        <begin position="25"/>
        <end position="94"/>
    </location>
</feature>
<accession>Q7U878</accession>
<dbReference type="RefSeq" id="WP_011127610.1">
    <property type="nucleotide sequence ID" value="NC_005070.1"/>
</dbReference>
<dbReference type="Proteomes" id="UP000001422">
    <property type="component" value="Chromosome"/>
</dbReference>
<gene>
    <name evidence="2" type="ordered locus">SYNW0745</name>
</gene>
<evidence type="ECO:0000313" key="2">
    <source>
        <dbReference type="EMBL" id="CAE07260.1"/>
    </source>
</evidence>
<evidence type="ECO:0000256" key="1">
    <source>
        <dbReference type="SAM" id="SignalP"/>
    </source>
</evidence>
<dbReference type="AlphaFoldDB" id="Q7U878"/>
<dbReference type="STRING" id="84588.SYNW0745"/>
<evidence type="ECO:0000313" key="3">
    <source>
        <dbReference type="Proteomes" id="UP000001422"/>
    </source>
</evidence>
<dbReference type="HOGENOM" id="CLU_2385108_0_0_3"/>
<keyword evidence="1" id="KW-0732">Signal</keyword>
<proteinExistence type="predicted"/>
<feature type="signal peptide" evidence="1">
    <location>
        <begin position="1"/>
        <end position="24"/>
    </location>
</feature>
<dbReference type="EMBL" id="BX569691">
    <property type="protein sequence ID" value="CAE07260.1"/>
    <property type="molecule type" value="Genomic_DNA"/>
</dbReference>
<dbReference type="KEGG" id="syw:SYNW0745"/>
<organism evidence="2 3">
    <name type="scientific">Parasynechococcus marenigrum (strain WH8102)</name>
    <dbReference type="NCBI Taxonomy" id="84588"/>
    <lineage>
        <taxon>Bacteria</taxon>
        <taxon>Bacillati</taxon>
        <taxon>Cyanobacteriota</taxon>
        <taxon>Cyanophyceae</taxon>
        <taxon>Synechococcales</taxon>
        <taxon>Prochlorococcaceae</taxon>
        <taxon>Parasynechococcus</taxon>
        <taxon>Parasynechococcus marenigrum</taxon>
    </lineage>
</organism>
<protein>
    <submittedName>
        <fullName evidence="2">Uncharacterized protein</fullName>
    </submittedName>
</protein>